<proteinExistence type="predicted"/>
<reference evidence="1 2" key="1">
    <citation type="submission" date="2014-04" db="EMBL/GenBank/DDBJ databases">
        <authorList>
            <consortium name="DOE Joint Genome Institute"/>
            <person name="Kuo A."/>
            <person name="Gay G."/>
            <person name="Dore J."/>
            <person name="Kohler A."/>
            <person name="Nagy L.G."/>
            <person name="Floudas D."/>
            <person name="Copeland A."/>
            <person name="Barry K.W."/>
            <person name="Cichocki N."/>
            <person name="Veneault-Fourrey C."/>
            <person name="LaButti K."/>
            <person name="Lindquist E.A."/>
            <person name="Lipzen A."/>
            <person name="Lundell T."/>
            <person name="Morin E."/>
            <person name="Murat C."/>
            <person name="Sun H."/>
            <person name="Tunlid A."/>
            <person name="Henrissat B."/>
            <person name="Grigoriev I.V."/>
            <person name="Hibbett D.S."/>
            <person name="Martin F."/>
            <person name="Nordberg H.P."/>
            <person name="Cantor M.N."/>
            <person name="Hua S.X."/>
        </authorList>
    </citation>
    <scope>NUCLEOTIDE SEQUENCE [LARGE SCALE GENOMIC DNA]</scope>
    <source>
        <strain evidence="2">h7</strain>
    </source>
</reference>
<evidence type="ECO:0000313" key="1">
    <source>
        <dbReference type="EMBL" id="KIM36984.1"/>
    </source>
</evidence>
<organism evidence="1 2">
    <name type="scientific">Hebeloma cylindrosporum</name>
    <dbReference type="NCBI Taxonomy" id="76867"/>
    <lineage>
        <taxon>Eukaryota</taxon>
        <taxon>Fungi</taxon>
        <taxon>Dikarya</taxon>
        <taxon>Basidiomycota</taxon>
        <taxon>Agaricomycotina</taxon>
        <taxon>Agaricomycetes</taxon>
        <taxon>Agaricomycetidae</taxon>
        <taxon>Agaricales</taxon>
        <taxon>Agaricineae</taxon>
        <taxon>Hymenogastraceae</taxon>
        <taxon>Hebeloma</taxon>
    </lineage>
</organism>
<dbReference type="EMBL" id="KN831800">
    <property type="protein sequence ID" value="KIM36984.1"/>
    <property type="molecule type" value="Genomic_DNA"/>
</dbReference>
<name>A0A0C3BY57_HEBCY</name>
<accession>A0A0C3BY57</accession>
<sequence>MFEERRGGKTGGIDDVYESAAGRRIITTLSELRKHRVSSDSSYSTPCPTYKSGLGVGLAR</sequence>
<gene>
    <name evidence="1" type="ORF">M413DRAFT_448730</name>
</gene>
<dbReference type="AlphaFoldDB" id="A0A0C3BY57"/>
<reference evidence="2" key="2">
    <citation type="submission" date="2015-01" db="EMBL/GenBank/DDBJ databases">
        <title>Evolutionary Origins and Diversification of the Mycorrhizal Mutualists.</title>
        <authorList>
            <consortium name="DOE Joint Genome Institute"/>
            <consortium name="Mycorrhizal Genomics Consortium"/>
            <person name="Kohler A."/>
            <person name="Kuo A."/>
            <person name="Nagy L.G."/>
            <person name="Floudas D."/>
            <person name="Copeland A."/>
            <person name="Barry K.W."/>
            <person name="Cichocki N."/>
            <person name="Veneault-Fourrey C."/>
            <person name="LaButti K."/>
            <person name="Lindquist E.A."/>
            <person name="Lipzen A."/>
            <person name="Lundell T."/>
            <person name="Morin E."/>
            <person name="Murat C."/>
            <person name="Riley R."/>
            <person name="Ohm R."/>
            <person name="Sun H."/>
            <person name="Tunlid A."/>
            <person name="Henrissat B."/>
            <person name="Grigoriev I.V."/>
            <person name="Hibbett D.S."/>
            <person name="Martin F."/>
        </authorList>
    </citation>
    <scope>NUCLEOTIDE SEQUENCE [LARGE SCALE GENOMIC DNA]</scope>
    <source>
        <strain evidence="2">h7</strain>
    </source>
</reference>
<evidence type="ECO:0000313" key="2">
    <source>
        <dbReference type="Proteomes" id="UP000053424"/>
    </source>
</evidence>
<keyword evidence="2" id="KW-1185">Reference proteome</keyword>
<dbReference type="Proteomes" id="UP000053424">
    <property type="component" value="Unassembled WGS sequence"/>
</dbReference>
<protein>
    <submittedName>
        <fullName evidence="1">Uncharacterized protein</fullName>
    </submittedName>
</protein>
<dbReference type="HOGENOM" id="CLU_2941999_0_0_1"/>